<dbReference type="Gene3D" id="3.40.640.10">
    <property type="entry name" value="Type I PLP-dependent aspartate aminotransferase-like (Major domain)"/>
    <property type="match status" value="1"/>
</dbReference>
<dbReference type="AlphaFoldDB" id="A0A2I0AB91"/>
<keyword evidence="2" id="KW-0808">Transferase</keyword>
<dbReference type="PANTHER" id="PTHR14237">
    <property type="entry name" value="MOLYBDOPTERIN COFACTOR SULFURASE MOSC"/>
    <property type="match status" value="1"/>
</dbReference>
<dbReference type="GO" id="GO:0008265">
    <property type="term" value="F:molybdenum cofactor sulfurtransferase activity"/>
    <property type="evidence" value="ECO:0007669"/>
    <property type="project" value="UniProtKB-EC"/>
</dbReference>
<sequence>MKVLRRCVEFLLQPSQAPLPGAKAVEEEEERKKTETMASPCCHSPCLGLAEPPEPRHRMASISLTSARAARSHFAKSSTSSLLPNSRFTNHESLPTMEEAFSNFSEAFPQFLETHEADSIREKEYPHLSDHVCLDYNGVGLFSHFQMSLSPPCFSISYKAASLKTEMQNGEQDSGFESSIRKRIMNFMKISSDEYGMVSTVNRTAAFRLLAETYPFQSNRNLLTVYDYESEAITAMVESSLKRGARVKSACFSWPGMRIQSAKLKKLLSTKKKKKNKRGLLVFPHMSRMTGVRYPYLWMKFAQENGWQVALDACSLGPKDMDTLGITLIQPDFIICSFFKVFGENPSGFAGLFIKKSSREALETSLMARSLGIVSIIRAGRLSQLPEDEMDTTSSFSGPVPKFEKGETSKAAEDKKEEEEEEEEEERKEEAEEEEEEGKGEEEKGDPSSEIIEIDDETVIDFYGLEHADSLGLLLIYSRLRCIINWLVIALMKLNHPNSENGRSLVKIYGPRVKFDRGPALAFNVFDWKGEKINPSLVQKLADRSNISLSCGFLQNIVFSEKHDAIPPVTEKNDRGIAVVNASFGFLADFRDAYRLWAFVAKFLDADFVEKERWRYLALNQKMVEV</sequence>
<evidence type="ECO:0000313" key="2">
    <source>
        <dbReference type="EMBL" id="PKA52776.1"/>
    </source>
</evidence>
<reference evidence="2 3" key="1">
    <citation type="journal article" date="2017" name="Nature">
        <title>The Apostasia genome and the evolution of orchids.</title>
        <authorList>
            <person name="Zhang G.Q."/>
            <person name="Liu K.W."/>
            <person name="Li Z."/>
            <person name="Lohaus R."/>
            <person name="Hsiao Y.Y."/>
            <person name="Niu S.C."/>
            <person name="Wang J.Y."/>
            <person name="Lin Y.C."/>
            <person name="Xu Q."/>
            <person name="Chen L.J."/>
            <person name="Yoshida K."/>
            <person name="Fujiwara S."/>
            <person name="Wang Z.W."/>
            <person name="Zhang Y.Q."/>
            <person name="Mitsuda N."/>
            <person name="Wang M."/>
            <person name="Liu G.H."/>
            <person name="Pecoraro L."/>
            <person name="Huang H.X."/>
            <person name="Xiao X.J."/>
            <person name="Lin M."/>
            <person name="Wu X.Y."/>
            <person name="Wu W.L."/>
            <person name="Chen Y.Y."/>
            <person name="Chang S.B."/>
            <person name="Sakamoto S."/>
            <person name="Ohme-Takagi M."/>
            <person name="Yagi M."/>
            <person name="Zeng S.J."/>
            <person name="Shen C.Y."/>
            <person name="Yeh C.M."/>
            <person name="Luo Y.B."/>
            <person name="Tsai W.C."/>
            <person name="Van de Peer Y."/>
            <person name="Liu Z.J."/>
        </authorList>
    </citation>
    <scope>NUCLEOTIDE SEQUENCE [LARGE SCALE GENOMIC DNA]</scope>
    <source>
        <strain evidence="3">cv. Shenzhen</strain>
        <tissue evidence="2">Stem</tissue>
    </source>
</reference>
<dbReference type="SUPFAM" id="SSF53383">
    <property type="entry name" value="PLP-dependent transferases"/>
    <property type="match status" value="1"/>
</dbReference>
<dbReference type="InterPro" id="IPR015424">
    <property type="entry name" value="PyrdxlP-dep_Trfase"/>
</dbReference>
<organism evidence="2 3">
    <name type="scientific">Apostasia shenzhenica</name>
    <dbReference type="NCBI Taxonomy" id="1088818"/>
    <lineage>
        <taxon>Eukaryota</taxon>
        <taxon>Viridiplantae</taxon>
        <taxon>Streptophyta</taxon>
        <taxon>Embryophyta</taxon>
        <taxon>Tracheophyta</taxon>
        <taxon>Spermatophyta</taxon>
        <taxon>Magnoliopsida</taxon>
        <taxon>Liliopsida</taxon>
        <taxon>Asparagales</taxon>
        <taxon>Orchidaceae</taxon>
        <taxon>Apostasioideae</taxon>
        <taxon>Apostasia</taxon>
    </lineage>
</organism>
<dbReference type="EC" id="2.8.1.9" evidence="2"/>
<evidence type="ECO:0000256" key="1">
    <source>
        <dbReference type="SAM" id="MobiDB-lite"/>
    </source>
</evidence>
<feature type="region of interest" description="Disordered" evidence="1">
    <location>
        <begin position="387"/>
        <end position="451"/>
    </location>
</feature>
<accession>A0A2I0AB91</accession>
<dbReference type="PANTHER" id="PTHR14237:SF88">
    <property type="entry name" value="PYRIDOXAL PHOSPHATE (PLP)-DEPENDENT TRANSFERASES SUPERFAMILY PROTEIN"/>
    <property type="match status" value="1"/>
</dbReference>
<dbReference type="EMBL" id="KZ452001">
    <property type="protein sequence ID" value="PKA52776.1"/>
    <property type="molecule type" value="Genomic_DNA"/>
</dbReference>
<evidence type="ECO:0000313" key="3">
    <source>
        <dbReference type="Proteomes" id="UP000236161"/>
    </source>
</evidence>
<protein>
    <submittedName>
        <fullName evidence="2">Molybdenum cofactor sulfurase</fullName>
        <ecNumber evidence="2">2.8.1.9</ecNumber>
    </submittedName>
</protein>
<gene>
    <name evidence="2" type="primary">FLACCA</name>
    <name evidence="2" type="ORF">AXF42_Ash001757</name>
</gene>
<proteinExistence type="predicted"/>
<feature type="compositionally biased region" description="Acidic residues" evidence="1">
    <location>
        <begin position="416"/>
        <end position="440"/>
    </location>
</feature>
<keyword evidence="3" id="KW-1185">Reference proteome</keyword>
<dbReference type="InterPro" id="IPR015421">
    <property type="entry name" value="PyrdxlP-dep_Trfase_major"/>
</dbReference>
<name>A0A2I0AB91_9ASPA</name>
<dbReference type="STRING" id="1088818.A0A2I0AB91"/>
<dbReference type="OrthoDB" id="10264306at2759"/>
<dbReference type="Proteomes" id="UP000236161">
    <property type="component" value="Unassembled WGS sequence"/>
</dbReference>
<feature type="compositionally biased region" description="Basic and acidic residues" evidence="1">
    <location>
        <begin position="402"/>
        <end position="415"/>
    </location>
</feature>